<gene>
    <name evidence="6" type="ORF">GCM10010995_26810</name>
</gene>
<keyword evidence="7" id="KW-1185">Reference proteome</keyword>
<evidence type="ECO:0000256" key="3">
    <source>
        <dbReference type="ARBA" id="ARBA00023136"/>
    </source>
</evidence>
<evidence type="ECO:0000256" key="5">
    <source>
        <dbReference type="ARBA" id="ARBA00023288"/>
    </source>
</evidence>
<dbReference type="GO" id="GO:0009279">
    <property type="term" value="C:cell outer membrane"/>
    <property type="evidence" value="ECO:0007669"/>
    <property type="project" value="UniProtKB-SubCell"/>
</dbReference>
<comment type="caution">
    <text evidence="6">The sequence shown here is derived from an EMBL/GenBank/DDBJ whole genome shotgun (WGS) entry which is preliminary data.</text>
</comment>
<dbReference type="Pfam" id="PF05818">
    <property type="entry name" value="TraT"/>
    <property type="match status" value="1"/>
</dbReference>
<evidence type="ECO:0000256" key="4">
    <source>
        <dbReference type="ARBA" id="ARBA00023139"/>
    </source>
</evidence>
<keyword evidence="4" id="KW-0564">Palmitate</keyword>
<dbReference type="InterPro" id="IPR008874">
    <property type="entry name" value="TraT_complement-R"/>
</dbReference>
<name>A0A8J3EB03_9GAMM</name>
<reference evidence="6" key="2">
    <citation type="submission" date="2020-09" db="EMBL/GenBank/DDBJ databases">
        <authorList>
            <person name="Sun Q."/>
            <person name="Zhou Y."/>
        </authorList>
    </citation>
    <scope>NUCLEOTIDE SEQUENCE</scope>
    <source>
        <strain evidence="6">CGMCC 1.15758</strain>
    </source>
</reference>
<proteinExistence type="predicted"/>
<evidence type="ECO:0000313" key="7">
    <source>
        <dbReference type="Proteomes" id="UP000636949"/>
    </source>
</evidence>
<comment type="subcellular location">
    <subcellularLocation>
        <location evidence="1">Cell outer membrane</location>
        <topology evidence="1">Lipid-anchor</topology>
    </subcellularLocation>
</comment>
<dbReference type="RefSeq" id="WP_188618938.1">
    <property type="nucleotide sequence ID" value="NZ_BMJS01000059.1"/>
</dbReference>
<keyword evidence="2" id="KW-0732">Signal</keyword>
<dbReference type="EMBL" id="BMJS01000059">
    <property type="protein sequence ID" value="GGG07894.1"/>
    <property type="molecule type" value="Genomic_DNA"/>
</dbReference>
<organism evidence="6 7">
    <name type="scientific">Cysteiniphilum litorale</name>
    <dbReference type="NCBI Taxonomy" id="2056700"/>
    <lineage>
        <taxon>Bacteria</taxon>
        <taxon>Pseudomonadati</taxon>
        <taxon>Pseudomonadota</taxon>
        <taxon>Gammaproteobacteria</taxon>
        <taxon>Thiotrichales</taxon>
        <taxon>Fastidiosibacteraceae</taxon>
        <taxon>Cysteiniphilum</taxon>
    </lineage>
</organism>
<evidence type="ECO:0000313" key="6">
    <source>
        <dbReference type="EMBL" id="GGG07894.1"/>
    </source>
</evidence>
<reference evidence="6" key="1">
    <citation type="journal article" date="2014" name="Int. J. Syst. Evol. Microbiol.">
        <title>Complete genome sequence of Corynebacterium casei LMG S-19264T (=DSM 44701T), isolated from a smear-ripened cheese.</title>
        <authorList>
            <consortium name="US DOE Joint Genome Institute (JGI-PGF)"/>
            <person name="Walter F."/>
            <person name="Albersmeier A."/>
            <person name="Kalinowski J."/>
            <person name="Ruckert C."/>
        </authorList>
    </citation>
    <scope>NUCLEOTIDE SEQUENCE</scope>
    <source>
        <strain evidence="6">CGMCC 1.15758</strain>
    </source>
</reference>
<protein>
    <submittedName>
        <fullName evidence="6">Uncharacterized protein</fullName>
    </submittedName>
</protein>
<dbReference type="Proteomes" id="UP000636949">
    <property type="component" value="Unassembled WGS sequence"/>
</dbReference>
<accession>A0A8J3EB03</accession>
<sequence length="132" mass="13603">MSDTIFLDPVPESDKTVYVQVKSTLSGDFKGLKELVTQDLQHNGWTVVNSIDKAHDMIQINVLQAGQAKNEAAAWGALSGGFGADILTGGLLGLAAGYATGSVGAGIGVGAAATGISWVANQLVEVECRYPP</sequence>
<dbReference type="AlphaFoldDB" id="A0A8J3EB03"/>
<evidence type="ECO:0000256" key="2">
    <source>
        <dbReference type="ARBA" id="ARBA00022729"/>
    </source>
</evidence>
<evidence type="ECO:0000256" key="1">
    <source>
        <dbReference type="ARBA" id="ARBA00004459"/>
    </source>
</evidence>
<keyword evidence="5" id="KW-0449">Lipoprotein</keyword>
<keyword evidence="3" id="KW-0472">Membrane</keyword>